<accession>A0A1G8KTL5</accession>
<organism evidence="2 3">
    <name type="scientific">Desulfosporosinus hippei DSM 8344</name>
    <dbReference type="NCBI Taxonomy" id="1121419"/>
    <lineage>
        <taxon>Bacteria</taxon>
        <taxon>Bacillati</taxon>
        <taxon>Bacillota</taxon>
        <taxon>Clostridia</taxon>
        <taxon>Eubacteriales</taxon>
        <taxon>Desulfitobacteriaceae</taxon>
        <taxon>Desulfosporosinus</taxon>
    </lineage>
</organism>
<keyword evidence="3" id="KW-1185">Reference proteome</keyword>
<dbReference type="STRING" id="1121419.SAMN05443529_1417"/>
<evidence type="ECO:0000313" key="2">
    <source>
        <dbReference type="EMBL" id="SDI46764.1"/>
    </source>
</evidence>
<dbReference type="InterPro" id="IPR029492">
    <property type="entry name" value="DUF4435"/>
</dbReference>
<protein>
    <recommendedName>
        <fullName evidence="1">DUF4435 domain-containing protein</fullName>
    </recommendedName>
</protein>
<proteinExistence type="predicted"/>
<evidence type="ECO:0000259" key="1">
    <source>
        <dbReference type="Pfam" id="PF14491"/>
    </source>
</evidence>
<reference evidence="3" key="1">
    <citation type="submission" date="2016-10" db="EMBL/GenBank/DDBJ databases">
        <authorList>
            <person name="Varghese N."/>
            <person name="Submissions S."/>
        </authorList>
    </citation>
    <scope>NUCLEOTIDE SEQUENCE [LARGE SCALE GENOMIC DNA]</scope>
    <source>
        <strain evidence="3">DSM 8344</strain>
    </source>
</reference>
<dbReference type="RefSeq" id="WP_092335684.1">
    <property type="nucleotide sequence ID" value="NZ_FNCP01000041.1"/>
</dbReference>
<dbReference type="Pfam" id="PF14491">
    <property type="entry name" value="DUF4435"/>
    <property type="match status" value="1"/>
</dbReference>
<feature type="domain" description="DUF4435" evidence="1">
    <location>
        <begin position="31"/>
        <end position="264"/>
    </location>
</feature>
<dbReference type="EMBL" id="FNCP01000041">
    <property type="protein sequence ID" value="SDI46764.1"/>
    <property type="molecule type" value="Genomic_DNA"/>
</dbReference>
<gene>
    <name evidence="2" type="ORF">SAMN05443529_1417</name>
</gene>
<dbReference type="AlphaFoldDB" id="A0A1G8KTL5"/>
<name>A0A1G8KTL5_9FIRM</name>
<sequence length="319" mass="37210">MSMIEIHKSALEEIIVPYNEFLRAQHKIKKQLFGFVEGKDDPSYYLGHIESCIYNDGWTVKLIEAGNPNGNKDRVLRLLDIIDWRRYSTKQTAFFVDRDLSEFLNEELPAAENLYITDMYAIENNIVSNYTLRRTLREMYNVSLQEYELTMIDRLFEEGMNDIKELMSFIISWYLYVRSNGGKPDFNSIDMDDLVVVESCKVQLKDIDLNAYVKNKWSLENDQVDLAPIINEFKEKDGQNKFVRGKNLMWFFITFINSFCNTCNEIIPSIETPITGCRTLNIKDAVKDLGPRTKIPQSLKAFLEQTFLAYIKERETGVA</sequence>
<evidence type="ECO:0000313" key="3">
    <source>
        <dbReference type="Proteomes" id="UP000198656"/>
    </source>
</evidence>
<dbReference type="OrthoDB" id="2083140at2"/>
<dbReference type="Proteomes" id="UP000198656">
    <property type="component" value="Unassembled WGS sequence"/>
</dbReference>